<keyword evidence="3" id="KW-1185">Reference proteome</keyword>
<dbReference type="Pfam" id="PF16917">
    <property type="entry name" value="BPL_LplA_LipB_2"/>
    <property type="match status" value="1"/>
</dbReference>
<dbReference type="AlphaFoldDB" id="Q1QIU2"/>
<dbReference type="InterPro" id="IPR045864">
    <property type="entry name" value="aa-tRNA-synth_II/BPL/LPL"/>
</dbReference>
<evidence type="ECO:0000259" key="1">
    <source>
        <dbReference type="Pfam" id="PF16917"/>
    </source>
</evidence>
<dbReference type="KEGG" id="nha:Nham_3119"/>
<dbReference type="eggNOG" id="COG0340">
    <property type="taxonomic scope" value="Bacteria"/>
</dbReference>
<gene>
    <name evidence="2" type="ordered locus">Nham_3119</name>
</gene>
<feature type="domain" description="BPL/LPL catalytic" evidence="1">
    <location>
        <begin position="17"/>
        <end position="198"/>
    </location>
</feature>
<sequence length="251" mass="27144">MPPTMRVRAPFEQVLDLPPPFALVRLRERSDAFTHALDIASQSGAGTLVYVGRFDLAEFAVVLEPDEPLRTARRALYAGMVALSDALLAYAPPGKLVTVDWPDAIRIDGGLIGGGRLGWPGITREDERPEWLVFGAMIRMVLMSGEEPGAHPLASALEQEGFGDVGAARLTEAFARHLMTACDVWQSDGFDGLAREFVQRLPRTPGVIHEIAENGDLLVRRTGGTGAVRCELLPALNAPSWLDPDTGGPRL</sequence>
<dbReference type="EMBL" id="CP000319">
    <property type="protein sequence ID" value="ABE63855.1"/>
    <property type="molecule type" value="Genomic_DNA"/>
</dbReference>
<name>Q1QIU2_NITHX</name>
<dbReference type="HOGENOM" id="CLU_096777_0_0_5"/>
<dbReference type="STRING" id="323097.Nham_3119"/>
<evidence type="ECO:0000313" key="2">
    <source>
        <dbReference type="EMBL" id="ABE63855.1"/>
    </source>
</evidence>
<protein>
    <recommendedName>
        <fullName evidence="1">BPL/LPL catalytic domain-containing protein</fullName>
    </recommendedName>
</protein>
<reference evidence="2 3" key="1">
    <citation type="submission" date="2006-03" db="EMBL/GenBank/DDBJ databases">
        <title>Complete sequence of chromosome of Nitrobacter hamburgensis X14.</title>
        <authorList>
            <consortium name="US DOE Joint Genome Institute"/>
            <person name="Copeland A."/>
            <person name="Lucas S."/>
            <person name="Lapidus A."/>
            <person name="Barry K."/>
            <person name="Detter J.C."/>
            <person name="Glavina del Rio T."/>
            <person name="Hammon N."/>
            <person name="Israni S."/>
            <person name="Dalin E."/>
            <person name="Tice H."/>
            <person name="Pitluck S."/>
            <person name="Chain P."/>
            <person name="Malfatti S."/>
            <person name="Shin M."/>
            <person name="Vergez L."/>
            <person name="Schmutz J."/>
            <person name="Larimer F."/>
            <person name="Land M."/>
            <person name="Hauser L."/>
            <person name="Kyrpides N."/>
            <person name="Ivanova N."/>
            <person name="Ward B."/>
            <person name="Arp D."/>
            <person name="Klotz M."/>
            <person name="Stein L."/>
            <person name="O'Mullan G."/>
            <person name="Starkenburg S."/>
            <person name="Sayavedra L."/>
            <person name="Poret-Peterson A.T."/>
            <person name="Gentry M.E."/>
            <person name="Bruce D."/>
            <person name="Richardson P."/>
        </authorList>
    </citation>
    <scope>NUCLEOTIDE SEQUENCE [LARGE SCALE GENOMIC DNA]</scope>
    <source>
        <strain evidence="3">DSM 10229 / NCIMB 13809 / X14</strain>
    </source>
</reference>
<dbReference type="SUPFAM" id="SSF55681">
    <property type="entry name" value="Class II aaRS and biotin synthetases"/>
    <property type="match status" value="1"/>
</dbReference>
<dbReference type="InterPro" id="IPR004143">
    <property type="entry name" value="BPL_LPL_catalytic"/>
</dbReference>
<dbReference type="Proteomes" id="UP000001953">
    <property type="component" value="Chromosome"/>
</dbReference>
<accession>Q1QIU2</accession>
<proteinExistence type="predicted"/>
<dbReference type="Gene3D" id="3.30.930.10">
    <property type="entry name" value="Bira Bifunctional Protein, Domain 2"/>
    <property type="match status" value="1"/>
</dbReference>
<evidence type="ECO:0000313" key="3">
    <source>
        <dbReference type="Proteomes" id="UP000001953"/>
    </source>
</evidence>
<organism evidence="2 3">
    <name type="scientific">Nitrobacter hamburgensis (strain DSM 10229 / NCIMB 13809 / X14)</name>
    <dbReference type="NCBI Taxonomy" id="323097"/>
    <lineage>
        <taxon>Bacteria</taxon>
        <taxon>Pseudomonadati</taxon>
        <taxon>Pseudomonadota</taxon>
        <taxon>Alphaproteobacteria</taxon>
        <taxon>Hyphomicrobiales</taxon>
        <taxon>Nitrobacteraceae</taxon>
        <taxon>Nitrobacter</taxon>
    </lineage>
</organism>